<accession>A0A135P2Y0</accession>
<protein>
    <submittedName>
        <fullName evidence="2">Anti-sigma factor</fullName>
    </submittedName>
</protein>
<dbReference type="InterPro" id="IPR018764">
    <property type="entry name" value="RskA_C"/>
</dbReference>
<dbReference type="PANTHER" id="PTHR37461">
    <property type="entry name" value="ANTI-SIGMA-K FACTOR RSKA"/>
    <property type="match status" value="1"/>
</dbReference>
<dbReference type="GO" id="GO:0016989">
    <property type="term" value="F:sigma factor antagonist activity"/>
    <property type="evidence" value="ECO:0007669"/>
    <property type="project" value="TreeGrafter"/>
</dbReference>
<proteinExistence type="predicted"/>
<dbReference type="OrthoDB" id="9816387at2"/>
<dbReference type="InterPro" id="IPR051474">
    <property type="entry name" value="Anti-sigma-K/W_factor"/>
</dbReference>
<comment type="caution">
    <text evidence="2">The sequence shown here is derived from an EMBL/GenBank/DDBJ whole genome shotgun (WGS) entry which is preliminary data.</text>
</comment>
<sequence>MTISKEDMARVADEYVLGLLDDDESRRVEAESHKDEELRDAISASRERFLPLDLSVEEAMPSASLWQRIDADLSVAQEQQRAPVRPAPSNDNRVHVWKRTAVASLAASLLLTAGLGWSLMREVDPVVIAILLNDAGEPQAIVEDFSNEQASIRLLADFVVPEGKTMQVWTLPNQETGPVSLGLLNEHRSVKLATPSLPRPKDKQLYEITLEQRGGSPTGRPTGPILVKGLAKIPL</sequence>
<evidence type="ECO:0000259" key="1">
    <source>
        <dbReference type="Pfam" id="PF10099"/>
    </source>
</evidence>
<dbReference type="GO" id="GO:0005886">
    <property type="term" value="C:plasma membrane"/>
    <property type="evidence" value="ECO:0007669"/>
    <property type="project" value="InterPro"/>
</dbReference>
<keyword evidence="3" id="KW-1185">Reference proteome</keyword>
<dbReference type="GO" id="GO:0006417">
    <property type="term" value="P:regulation of translation"/>
    <property type="evidence" value="ECO:0007669"/>
    <property type="project" value="TreeGrafter"/>
</dbReference>
<evidence type="ECO:0000313" key="2">
    <source>
        <dbReference type="EMBL" id="KXG85787.1"/>
    </source>
</evidence>
<dbReference type="AlphaFoldDB" id="A0A135P2Y0"/>
<feature type="domain" description="Anti-sigma K factor RskA C-terminal" evidence="1">
    <location>
        <begin position="103"/>
        <end position="225"/>
    </location>
</feature>
<dbReference type="EMBL" id="LNUW01000028">
    <property type="protein sequence ID" value="KXG85787.1"/>
    <property type="molecule type" value="Genomic_DNA"/>
</dbReference>
<dbReference type="Proteomes" id="UP000070498">
    <property type="component" value="Unassembled WGS sequence"/>
</dbReference>
<gene>
    <name evidence="2" type="ORF">ATO67_03890</name>
</gene>
<dbReference type="RefSeq" id="WP_067644650.1">
    <property type="nucleotide sequence ID" value="NZ_KQ961024.1"/>
</dbReference>
<dbReference type="STRING" id="2052828.ATO67_03890"/>
<name>A0A135P2Y0_9HYPH</name>
<dbReference type="PANTHER" id="PTHR37461:SF1">
    <property type="entry name" value="ANTI-SIGMA-K FACTOR RSKA"/>
    <property type="match status" value="1"/>
</dbReference>
<reference evidence="2 3" key="1">
    <citation type="submission" date="2015-11" db="EMBL/GenBank/DDBJ databases">
        <title>Draft genome sequence of Agrobacterium sp. R89-1.</title>
        <authorList>
            <person name="Zahradnik J."/>
            <person name="Kyslikova E."/>
            <person name="Palyzova A."/>
            <person name="Kyslik P."/>
        </authorList>
    </citation>
    <scope>NUCLEOTIDE SEQUENCE [LARGE SCALE GENOMIC DNA]</scope>
    <source>
        <strain evidence="2 3">R89-1</strain>
    </source>
</reference>
<evidence type="ECO:0000313" key="3">
    <source>
        <dbReference type="Proteomes" id="UP000070498"/>
    </source>
</evidence>
<dbReference type="Pfam" id="PF10099">
    <property type="entry name" value="RskA_C"/>
    <property type="match status" value="1"/>
</dbReference>
<organism evidence="2 3">
    <name type="scientific">Agrobacterium bohemicum</name>
    <dbReference type="NCBI Taxonomy" id="2052828"/>
    <lineage>
        <taxon>Bacteria</taxon>
        <taxon>Pseudomonadati</taxon>
        <taxon>Pseudomonadota</taxon>
        <taxon>Alphaproteobacteria</taxon>
        <taxon>Hyphomicrobiales</taxon>
        <taxon>Rhizobiaceae</taxon>
        <taxon>Rhizobium/Agrobacterium group</taxon>
        <taxon>Agrobacterium</taxon>
    </lineage>
</organism>